<evidence type="ECO:0000256" key="5">
    <source>
        <dbReference type="ARBA" id="ARBA00022917"/>
    </source>
</evidence>
<dbReference type="Gene3D" id="3.40.50.620">
    <property type="entry name" value="HUPs"/>
    <property type="match status" value="1"/>
</dbReference>
<evidence type="ECO:0000256" key="3">
    <source>
        <dbReference type="ARBA" id="ARBA00022741"/>
    </source>
</evidence>
<comment type="caution">
    <text evidence="10">The sequence shown here is derived from an EMBL/GenBank/DDBJ whole genome shotgun (WGS) entry which is preliminary data.</text>
</comment>
<organism evidence="10 11">
    <name type="scientific">Candidatus Berkelbacteria bacterium Athens1014_28</name>
    <dbReference type="NCBI Taxonomy" id="2017145"/>
    <lineage>
        <taxon>Bacteria</taxon>
        <taxon>Candidatus Berkelbacteria</taxon>
    </lineage>
</organism>
<evidence type="ECO:0000256" key="6">
    <source>
        <dbReference type="ARBA" id="ARBA00023146"/>
    </source>
</evidence>
<keyword evidence="5 9" id="KW-0648">Protein biosynthesis</keyword>
<comment type="similarity">
    <text evidence="9">Belongs to the class-I aminoacyl-tRNA synthetase family.</text>
</comment>
<keyword evidence="6 9" id="KW-0030">Aminoacyl-tRNA synthetase</keyword>
<gene>
    <name evidence="10" type="ORF">Athens101428_644</name>
</gene>
<dbReference type="NCBIfam" id="TIGR00234">
    <property type="entry name" value="tyrS"/>
    <property type="match status" value="1"/>
</dbReference>
<dbReference type="EC" id="6.1.1.1" evidence="1 8"/>
<evidence type="ECO:0000256" key="8">
    <source>
        <dbReference type="NCBIfam" id="TIGR00234"/>
    </source>
</evidence>
<evidence type="ECO:0000256" key="7">
    <source>
        <dbReference type="ARBA" id="ARBA00048248"/>
    </source>
</evidence>
<reference evidence="10 11" key="1">
    <citation type="submission" date="2017-07" db="EMBL/GenBank/DDBJ databases">
        <title>Mechanisms for carbon and nitrogen cycling indicate functional differentiation within the Candidate Phyla Radiation.</title>
        <authorList>
            <person name="Danczak R.E."/>
            <person name="Johnston M.D."/>
            <person name="Kenah C."/>
            <person name="Slattery M."/>
            <person name="Wrighton K.C."/>
            <person name="Wilkins M.J."/>
        </authorList>
    </citation>
    <scope>NUCLEOTIDE SEQUENCE [LARGE SCALE GENOMIC DNA]</scope>
    <source>
        <strain evidence="10">Athens1014_28</strain>
    </source>
</reference>
<evidence type="ECO:0000256" key="2">
    <source>
        <dbReference type="ARBA" id="ARBA00022598"/>
    </source>
</evidence>
<sequence>MPVNTSKEKIEEILTRGVERIYPTKEELEKLLLSGKRIKLYQGFDPTGPDLHLGHLVGLLKLKQFQDLGHEVIFLIGNVTATIGDPSGKTTARKILPRDQVEQFAKSYKTQASKILNFGGENPVKVKYNGEWYDKMNALELAKITNHLTFAQVMERDLFQERQKSGQDVYINEFIYPALQAYDSVVLDVDLEVGGSDQMFNMMMGRKLMRNMKQKEKFVMTLSLLVDSMGNKIGKTEGNVVALDSDPKMLFGAVMNFPDDVIIKSFELITNLPVEEIESVGKSLVDGMNPRDAKIKLATEIVTLLHSKDEAEIAEKYFNDTFSKKIVPDDILEISLSAGENLPAKLVEVGIISSGNEWRRLISSGAVETESGEKISDINYLPKENTVLKIGKKRFVKIVL</sequence>
<dbReference type="Pfam" id="PF00579">
    <property type="entry name" value="tRNA-synt_1b"/>
    <property type="match status" value="1"/>
</dbReference>
<dbReference type="PRINTS" id="PR01040">
    <property type="entry name" value="TRNASYNTHTYR"/>
</dbReference>
<evidence type="ECO:0000313" key="11">
    <source>
        <dbReference type="Proteomes" id="UP000316495"/>
    </source>
</evidence>
<keyword evidence="3 9" id="KW-0547">Nucleotide-binding</keyword>
<evidence type="ECO:0000256" key="4">
    <source>
        <dbReference type="ARBA" id="ARBA00022840"/>
    </source>
</evidence>
<dbReference type="PANTHER" id="PTHR11766">
    <property type="entry name" value="TYROSYL-TRNA SYNTHETASE"/>
    <property type="match status" value="1"/>
</dbReference>
<accession>A0A554LL60</accession>
<dbReference type="PROSITE" id="PS00178">
    <property type="entry name" value="AA_TRNA_LIGASE_I"/>
    <property type="match status" value="1"/>
</dbReference>
<dbReference type="InterPro" id="IPR001412">
    <property type="entry name" value="aa-tRNA-synth_I_CS"/>
</dbReference>
<dbReference type="InterPro" id="IPR002307">
    <property type="entry name" value="Tyr-tRNA-ligase"/>
</dbReference>
<dbReference type="InterPro" id="IPR014729">
    <property type="entry name" value="Rossmann-like_a/b/a_fold"/>
</dbReference>
<dbReference type="PANTHER" id="PTHR11766:SF1">
    <property type="entry name" value="TYROSINE--TRNA LIGASE"/>
    <property type="match status" value="1"/>
</dbReference>
<dbReference type="GO" id="GO:0005524">
    <property type="term" value="F:ATP binding"/>
    <property type="evidence" value="ECO:0007669"/>
    <property type="project" value="UniProtKB-KW"/>
</dbReference>
<dbReference type="GO" id="GO:0004831">
    <property type="term" value="F:tyrosine-tRNA ligase activity"/>
    <property type="evidence" value="ECO:0007669"/>
    <property type="project" value="UniProtKB-UniRule"/>
</dbReference>
<dbReference type="GO" id="GO:0005829">
    <property type="term" value="C:cytosol"/>
    <property type="evidence" value="ECO:0007669"/>
    <property type="project" value="TreeGrafter"/>
</dbReference>
<dbReference type="InterPro" id="IPR002305">
    <property type="entry name" value="aa-tRNA-synth_Ic"/>
</dbReference>
<keyword evidence="4 9" id="KW-0067">ATP-binding</keyword>
<dbReference type="InterPro" id="IPR036986">
    <property type="entry name" value="S4_RNA-bd_sf"/>
</dbReference>
<dbReference type="SUPFAM" id="SSF55174">
    <property type="entry name" value="Alpha-L RNA-binding motif"/>
    <property type="match status" value="1"/>
</dbReference>
<evidence type="ECO:0000313" key="10">
    <source>
        <dbReference type="EMBL" id="TSC93554.1"/>
    </source>
</evidence>
<dbReference type="Proteomes" id="UP000316495">
    <property type="component" value="Unassembled WGS sequence"/>
</dbReference>
<evidence type="ECO:0000256" key="9">
    <source>
        <dbReference type="RuleBase" id="RU363036"/>
    </source>
</evidence>
<keyword evidence="2 9" id="KW-0436">Ligase</keyword>
<protein>
    <recommendedName>
        <fullName evidence="1 8">Tyrosine--tRNA ligase</fullName>
        <ecNumber evidence="1 8">6.1.1.1</ecNumber>
    </recommendedName>
</protein>
<comment type="catalytic activity">
    <reaction evidence="7">
        <text>tRNA(Tyr) + L-tyrosine + ATP = L-tyrosyl-tRNA(Tyr) + AMP + diphosphate + H(+)</text>
        <dbReference type="Rhea" id="RHEA:10220"/>
        <dbReference type="Rhea" id="RHEA-COMP:9706"/>
        <dbReference type="Rhea" id="RHEA-COMP:9707"/>
        <dbReference type="ChEBI" id="CHEBI:15378"/>
        <dbReference type="ChEBI" id="CHEBI:30616"/>
        <dbReference type="ChEBI" id="CHEBI:33019"/>
        <dbReference type="ChEBI" id="CHEBI:58315"/>
        <dbReference type="ChEBI" id="CHEBI:78442"/>
        <dbReference type="ChEBI" id="CHEBI:78536"/>
        <dbReference type="ChEBI" id="CHEBI:456215"/>
        <dbReference type="EC" id="6.1.1.1"/>
    </reaction>
</comment>
<dbReference type="Gene3D" id="1.10.240.10">
    <property type="entry name" value="Tyrosyl-Transfer RNA Synthetase"/>
    <property type="match status" value="1"/>
</dbReference>
<proteinExistence type="inferred from homology"/>
<dbReference type="InterPro" id="IPR024088">
    <property type="entry name" value="Tyr-tRNA-ligase_bac-type"/>
</dbReference>
<dbReference type="CDD" id="cd00805">
    <property type="entry name" value="TyrRS_core"/>
    <property type="match status" value="1"/>
</dbReference>
<dbReference type="GO" id="GO:0003723">
    <property type="term" value="F:RNA binding"/>
    <property type="evidence" value="ECO:0007669"/>
    <property type="project" value="InterPro"/>
</dbReference>
<dbReference type="SUPFAM" id="SSF52374">
    <property type="entry name" value="Nucleotidylyl transferase"/>
    <property type="match status" value="1"/>
</dbReference>
<evidence type="ECO:0000256" key="1">
    <source>
        <dbReference type="ARBA" id="ARBA00013160"/>
    </source>
</evidence>
<dbReference type="AlphaFoldDB" id="A0A554LL60"/>
<dbReference type="Gene3D" id="3.10.290.10">
    <property type="entry name" value="RNA-binding S4 domain"/>
    <property type="match status" value="1"/>
</dbReference>
<name>A0A554LL60_9BACT</name>
<dbReference type="EMBL" id="VMGN01000041">
    <property type="protein sequence ID" value="TSC93554.1"/>
    <property type="molecule type" value="Genomic_DNA"/>
</dbReference>
<dbReference type="GO" id="GO:0006437">
    <property type="term" value="P:tyrosyl-tRNA aminoacylation"/>
    <property type="evidence" value="ECO:0007669"/>
    <property type="project" value="UniProtKB-UniRule"/>
</dbReference>